<comment type="subcellular location">
    <subcellularLocation>
        <location evidence="3">Cytoplasm</location>
    </subcellularLocation>
    <text evidence="3">The tmRNA-SmpB complex associates with stalled 70S ribosomes.</text>
</comment>
<dbReference type="RefSeq" id="WP_106874248.1">
    <property type="nucleotide sequence ID" value="NZ_CP027845.1"/>
</dbReference>
<dbReference type="InterPro" id="IPR023620">
    <property type="entry name" value="SmpB"/>
</dbReference>
<dbReference type="EMBL" id="CP027845">
    <property type="protein sequence ID" value="AVP87383.1"/>
    <property type="molecule type" value="Genomic_DNA"/>
</dbReference>
<evidence type="ECO:0000256" key="1">
    <source>
        <dbReference type="ARBA" id="ARBA00022490"/>
    </source>
</evidence>
<evidence type="ECO:0000256" key="2">
    <source>
        <dbReference type="ARBA" id="ARBA00022884"/>
    </source>
</evidence>
<dbReference type="Gene3D" id="2.40.280.10">
    <property type="match status" value="1"/>
</dbReference>
<dbReference type="CDD" id="cd09294">
    <property type="entry name" value="SmpB"/>
    <property type="match status" value="1"/>
</dbReference>
<sequence length="149" mass="17161">MKIIAQNRKAHFNYFIEYKLEAGVVLKGSEVRSLRNKGTANISDSYAGVDKGEVFLYNSHIASYAQASYQSHEPTRVRKLLLHRGEIKKVIGKVKEKGYTIVPISLYFNRKNIVKIEIGVAKGKNTVDKRQKIKERDIEREQRAILKRK</sequence>
<dbReference type="Pfam" id="PF01668">
    <property type="entry name" value="SmpB"/>
    <property type="match status" value="1"/>
</dbReference>
<comment type="similarity">
    <text evidence="3">Belongs to the SmpB family.</text>
</comment>
<proteinExistence type="inferred from homology"/>
<dbReference type="AlphaFoldDB" id="A0A2P1P7Y8"/>
<keyword evidence="2 3" id="KW-0694">RNA-binding</keyword>
<dbReference type="SUPFAM" id="SSF74982">
    <property type="entry name" value="Small protein B (SmpB)"/>
    <property type="match status" value="1"/>
</dbReference>
<dbReference type="InterPro" id="IPR000037">
    <property type="entry name" value="SsrA-bd_prot"/>
</dbReference>
<protein>
    <recommendedName>
        <fullName evidence="3">SsrA-binding protein</fullName>
    </recommendedName>
    <alternativeName>
        <fullName evidence="3">Small protein B</fullName>
    </alternativeName>
</protein>
<dbReference type="PANTHER" id="PTHR30308">
    <property type="entry name" value="TMRNA-BINDING COMPONENT OF TRANS-TRANSLATION TAGGING COMPLEX"/>
    <property type="match status" value="1"/>
</dbReference>
<dbReference type="GO" id="GO:0005829">
    <property type="term" value="C:cytosol"/>
    <property type="evidence" value="ECO:0007669"/>
    <property type="project" value="TreeGrafter"/>
</dbReference>
<evidence type="ECO:0000313" key="4">
    <source>
        <dbReference type="EMBL" id="AVP87383.1"/>
    </source>
</evidence>
<dbReference type="GO" id="GO:0070930">
    <property type="term" value="P:trans-translation-dependent protein tagging"/>
    <property type="evidence" value="ECO:0007669"/>
    <property type="project" value="TreeGrafter"/>
</dbReference>
<dbReference type="KEGG" id="ptc:phytr_4330"/>
<dbReference type="OrthoDB" id="9805462at2"/>
<comment type="function">
    <text evidence="3">Required for rescue of stalled ribosomes mediated by trans-translation. Binds to transfer-messenger RNA (tmRNA), required for stable association of tmRNA with ribosomes. tmRNA and SmpB together mimic tRNA shape, replacing the anticodon stem-loop with SmpB. tmRNA is encoded by the ssrA gene; the 2 termini fold to resemble tRNA(Ala) and it encodes a 'tag peptide', a short internal open reading frame. During trans-translation Ala-aminoacylated tmRNA acts like a tRNA, entering the A-site of stalled ribosomes, displacing the stalled mRNA. The ribosome then switches to translate the ORF on the tmRNA; the nascent peptide is terminated with the 'tag peptide' encoded by the tmRNA and targeted for degradation. The ribosome is freed to recommence translation, which seems to be the essential function of trans-translation.</text>
</comment>
<dbReference type="GO" id="GO:0070929">
    <property type="term" value="P:trans-translation"/>
    <property type="evidence" value="ECO:0007669"/>
    <property type="project" value="UniProtKB-UniRule"/>
</dbReference>
<reference evidence="4 5" key="1">
    <citation type="submission" date="2018-03" db="EMBL/GenBank/DDBJ databases">
        <title>A gene transfer event suggests a long-term partnership between eustigmatophyte algae and a novel lineage of endosymbiotic bacteria.</title>
        <authorList>
            <person name="Yurchenko T."/>
            <person name="Sevcikova T."/>
            <person name="Pribyl P."/>
            <person name="El Karkouri K."/>
            <person name="Klimes V."/>
            <person name="Amaral R."/>
            <person name="Zbrankova V."/>
            <person name="Kim E."/>
            <person name="Raoult D."/>
            <person name="Santos L.M.A."/>
            <person name="Elias M."/>
        </authorList>
    </citation>
    <scope>NUCLEOTIDE SEQUENCE [LARGE SCALE GENOMIC DNA]</scope>
    <source>
        <strain evidence="4">CCALA 838</strain>
    </source>
</reference>
<organism evidence="4 5">
    <name type="scientific">Candidatus Phycorickettsia trachydisci</name>
    <dbReference type="NCBI Taxonomy" id="2115978"/>
    <lineage>
        <taxon>Bacteria</taxon>
        <taxon>Pseudomonadati</taxon>
        <taxon>Pseudomonadota</taxon>
        <taxon>Alphaproteobacteria</taxon>
        <taxon>Rickettsiales</taxon>
        <taxon>Rickettsiaceae</taxon>
        <taxon>Candidatus Phycorickettsia</taxon>
    </lineage>
</organism>
<dbReference type="PANTHER" id="PTHR30308:SF2">
    <property type="entry name" value="SSRA-BINDING PROTEIN"/>
    <property type="match status" value="1"/>
</dbReference>
<dbReference type="Proteomes" id="UP000241762">
    <property type="component" value="Chromosome"/>
</dbReference>
<dbReference type="HAMAP" id="MF_00023">
    <property type="entry name" value="SmpB"/>
    <property type="match status" value="1"/>
</dbReference>
<evidence type="ECO:0000256" key="3">
    <source>
        <dbReference type="HAMAP-Rule" id="MF_00023"/>
    </source>
</evidence>
<gene>
    <name evidence="3" type="primary">smpB</name>
    <name evidence="4" type="ORF">phytr_4330</name>
</gene>
<dbReference type="NCBIfam" id="TIGR00086">
    <property type="entry name" value="smpB"/>
    <property type="match status" value="1"/>
</dbReference>
<accession>A0A2P1P7Y8</accession>
<keyword evidence="5" id="KW-1185">Reference proteome</keyword>
<name>A0A2P1P7Y8_9RICK</name>
<dbReference type="GO" id="GO:0003723">
    <property type="term" value="F:RNA binding"/>
    <property type="evidence" value="ECO:0007669"/>
    <property type="project" value="UniProtKB-UniRule"/>
</dbReference>
<keyword evidence="1 3" id="KW-0963">Cytoplasm</keyword>
<evidence type="ECO:0000313" key="5">
    <source>
        <dbReference type="Proteomes" id="UP000241762"/>
    </source>
</evidence>
<dbReference type="NCBIfam" id="NF003843">
    <property type="entry name" value="PRK05422.1"/>
    <property type="match status" value="1"/>
</dbReference>